<organism evidence="2 3">
    <name type="scientific">Streptosporangium carneum</name>
    <dbReference type="NCBI Taxonomy" id="47481"/>
    <lineage>
        <taxon>Bacteria</taxon>
        <taxon>Bacillati</taxon>
        <taxon>Actinomycetota</taxon>
        <taxon>Actinomycetes</taxon>
        <taxon>Streptosporangiales</taxon>
        <taxon>Streptosporangiaceae</taxon>
        <taxon>Streptosporangium</taxon>
    </lineage>
</organism>
<keyword evidence="1" id="KW-0472">Membrane</keyword>
<reference evidence="2" key="1">
    <citation type="journal article" date="2014" name="Int. J. Syst. Evol. Microbiol.">
        <title>Complete genome sequence of Corynebacterium casei LMG S-19264T (=DSM 44701T), isolated from a smear-ripened cheese.</title>
        <authorList>
            <consortium name="US DOE Joint Genome Institute (JGI-PGF)"/>
            <person name="Walter F."/>
            <person name="Albersmeier A."/>
            <person name="Kalinowski J."/>
            <person name="Ruckert C."/>
        </authorList>
    </citation>
    <scope>NUCLEOTIDE SEQUENCE</scope>
    <source>
        <strain evidence="2">VKM Ac-2007</strain>
    </source>
</reference>
<sequence length="334" mass="33602">MLYATVQIAWLATGTVLPLGPGHAFPPVVQVVLAALAVLAAGACPASTRVRGGLGRTAVGVSLAVVTPVFVLGTFGAPIEFVSLVAGSGTGSGGAGPAHLLLNVVGAGLLLVTALSFRRRLRGRCPRCGEAHSGDSDGPLVHPAASTASAGVRAAVYVGMCGVLPWATTKTVWTLGGDALGVTAQQWREANAGASGAVRALASVGVDFTVLAAALAWFLMLGLVHPWGQVFPRWTLFLSGRRVPRLLPLIPAWLTGVTLALYGTALIVMGVALLVGPEADSGAGGAWMVEFGGLAFGGLGMGLVVAARSYAARTRPVCAVAGARKARGEGSGTE</sequence>
<feature type="transmembrane region" description="Helical" evidence="1">
    <location>
        <begin position="99"/>
        <end position="117"/>
    </location>
</feature>
<reference evidence="2" key="2">
    <citation type="submission" date="2023-01" db="EMBL/GenBank/DDBJ databases">
        <authorList>
            <person name="Sun Q."/>
            <person name="Evtushenko L."/>
        </authorList>
    </citation>
    <scope>NUCLEOTIDE SEQUENCE</scope>
    <source>
        <strain evidence="2">VKM Ac-2007</strain>
    </source>
</reference>
<feature type="transmembrane region" description="Helical" evidence="1">
    <location>
        <begin position="58"/>
        <end position="79"/>
    </location>
</feature>
<keyword evidence="1" id="KW-0812">Transmembrane</keyword>
<dbReference type="Proteomes" id="UP001143474">
    <property type="component" value="Unassembled WGS sequence"/>
</dbReference>
<protein>
    <submittedName>
        <fullName evidence="2">Uncharacterized protein</fullName>
    </submittedName>
</protein>
<feature type="transmembrane region" description="Helical" evidence="1">
    <location>
        <begin position="28"/>
        <end position="46"/>
    </location>
</feature>
<dbReference type="RefSeq" id="WP_271216958.1">
    <property type="nucleotide sequence ID" value="NZ_BAAAVD010000064.1"/>
</dbReference>
<keyword evidence="3" id="KW-1185">Reference proteome</keyword>
<gene>
    <name evidence="2" type="ORF">GCM10017600_18850</name>
</gene>
<accession>A0A9W6I008</accession>
<name>A0A9W6I008_9ACTN</name>
<evidence type="ECO:0000313" key="3">
    <source>
        <dbReference type="Proteomes" id="UP001143474"/>
    </source>
</evidence>
<dbReference type="AlphaFoldDB" id="A0A9W6I008"/>
<keyword evidence="1" id="KW-1133">Transmembrane helix</keyword>
<proteinExistence type="predicted"/>
<comment type="caution">
    <text evidence="2">The sequence shown here is derived from an EMBL/GenBank/DDBJ whole genome shotgun (WGS) entry which is preliminary data.</text>
</comment>
<feature type="transmembrane region" description="Helical" evidence="1">
    <location>
        <begin position="287"/>
        <end position="307"/>
    </location>
</feature>
<feature type="transmembrane region" description="Helical" evidence="1">
    <location>
        <begin position="250"/>
        <end position="275"/>
    </location>
</feature>
<evidence type="ECO:0000256" key="1">
    <source>
        <dbReference type="SAM" id="Phobius"/>
    </source>
</evidence>
<dbReference type="EMBL" id="BSEV01000002">
    <property type="protein sequence ID" value="GLK08480.1"/>
    <property type="molecule type" value="Genomic_DNA"/>
</dbReference>
<feature type="transmembrane region" description="Helical" evidence="1">
    <location>
        <begin position="208"/>
        <end position="230"/>
    </location>
</feature>
<evidence type="ECO:0000313" key="2">
    <source>
        <dbReference type="EMBL" id="GLK08480.1"/>
    </source>
</evidence>